<reference evidence="1 2" key="1">
    <citation type="submission" date="2017-02" db="EMBL/GenBank/DDBJ databases">
        <title>The new phylogeny of genus Mycobacterium.</title>
        <authorList>
            <person name="Tortoli E."/>
            <person name="Trovato A."/>
            <person name="Cirillo D.M."/>
        </authorList>
    </citation>
    <scope>NUCLEOTIDE SEQUENCE [LARGE SCALE GENOMIC DNA]</scope>
    <source>
        <strain evidence="1 2">DSM 45093</strain>
    </source>
</reference>
<protein>
    <recommendedName>
        <fullName evidence="3">Class I SAM-dependent methyltransferase</fullName>
    </recommendedName>
</protein>
<dbReference type="Pfam" id="PF13578">
    <property type="entry name" value="Methyltransf_24"/>
    <property type="match status" value="1"/>
</dbReference>
<proteinExistence type="predicted"/>
<dbReference type="Proteomes" id="UP000192713">
    <property type="component" value="Unassembled WGS sequence"/>
</dbReference>
<evidence type="ECO:0000313" key="2">
    <source>
        <dbReference type="Proteomes" id="UP000192713"/>
    </source>
</evidence>
<accession>A0A1X0DWI3</accession>
<evidence type="ECO:0000313" key="1">
    <source>
        <dbReference type="EMBL" id="ORA76727.1"/>
    </source>
</evidence>
<dbReference type="RefSeq" id="WP_083082737.1">
    <property type="nucleotide sequence ID" value="NZ_MVHU01000045.1"/>
</dbReference>
<name>A0A1X0DWI3_9MYCO</name>
<gene>
    <name evidence="1" type="ORF">BST28_20600</name>
</gene>
<evidence type="ECO:0008006" key="3">
    <source>
        <dbReference type="Google" id="ProtNLM"/>
    </source>
</evidence>
<sequence>MQLVKPVHWISETKFVVDGLEFGSDLASYAEKTTRDRVVILKDSRLLREYLDFLAPHKTANILELGIWQGGSSLFYGIATDARRVVAIDLAPDKHPAIAEIIAERALSDRIKLHFGVSQDDRDTVRGVIEREFGDEPLDLVVDDASHQYDYSRRSFEIVFPRLREGGLYIIEDWNWAHYGAEIYQSGKKWGDNPALTNLIFELLIAYGSHPDIFSNIVACHGFVAIQKGSRRLDDDFRLDDLLRMRGKKLTLI</sequence>
<dbReference type="EMBL" id="MVHU01000045">
    <property type="protein sequence ID" value="ORA76727.1"/>
    <property type="molecule type" value="Genomic_DNA"/>
</dbReference>
<dbReference type="SUPFAM" id="SSF53335">
    <property type="entry name" value="S-adenosyl-L-methionine-dependent methyltransferases"/>
    <property type="match status" value="1"/>
</dbReference>
<organism evidence="1 2">
    <name type="scientific">Mycolicibacter kumamotonensis</name>
    <dbReference type="NCBI Taxonomy" id="354243"/>
    <lineage>
        <taxon>Bacteria</taxon>
        <taxon>Bacillati</taxon>
        <taxon>Actinomycetota</taxon>
        <taxon>Actinomycetes</taxon>
        <taxon>Mycobacteriales</taxon>
        <taxon>Mycobacteriaceae</taxon>
        <taxon>Mycolicibacter</taxon>
    </lineage>
</organism>
<dbReference type="AlphaFoldDB" id="A0A1X0DWI3"/>
<comment type="caution">
    <text evidence="1">The sequence shown here is derived from an EMBL/GenBank/DDBJ whole genome shotgun (WGS) entry which is preliminary data.</text>
</comment>
<dbReference type="InterPro" id="IPR029063">
    <property type="entry name" value="SAM-dependent_MTases_sf"/>
</dbReference>
<dbReference type="Gene3D" id="3.40.50.150">
    <property type="entry name" value="Vaccinia Virus protein VP39"/>
    <property type="match status" value="1"/>
</dbReference>